<evidence type="ECO:0000313" key="7">
    <source>
        <dbReference type="EMBL" id="OIQ83726.1"/>
    </source>
</evidence>
<proteinExistence type="predicted"/>
<dbReference type="InterPro" id="IPR012259">
    <property type="entry name" value="DHFR"/>
</dbReference>
<dbReference type="AlphaFoldDB" id="A0A1J5QJR4"/>
<dbReference type="GO" id="GO:0046452">
    <property type="term" value="P:dihydrofolate metabolic process"/>
    <property type="evidence" value="ECO:0007669"/>
    <property type="project" value="TreeGrafter"/>
</dbReference>
<keyword evidence="3" id="KW-0554">One-carbon metabolism</keyword>
<dbReference type="PANTHER" id="PTHR48069:SF3">
    <property type="entry name" value="DIHYDROFOLATE REDUCTASE"/>
    <property type="match status" value="1"/>
</dbReference>
<evidence type="ECO:0000256" key="4">
    <source>
        <dbReference type="ARBA" id="ARBA00022857"/>
    </source>
</evidence>
<dbReference type="Gene3D" id="3.40.430.10">
    <property type="entry name" value="Dihydrofolate Reductase, subunit A"/>
    <property type="match status" value="1"/>
</dbReference>
<evidence type="ECO:0000256" key="2">
    <source>
        <dbReference type="ARBA" id="ARBA00012856"/>
    </source>
</evidence>
<keyword evidence="4" id="KW-0521">NADP</keyword>
<dbReference type="GO" id="GO:0043168">
    <property type="term" value="F:anion binding"/>
    <property type="evidence" value="ECO:0007669"/>
    <property type="project" value="UniProtKB-ARBA"/>
</dbReference>
<comment type="pathway">
    <text evidence="1">Cofactor biosynthesis; tetrahydrofolate biosynthesis; 5,6,7,8-tetrahydrofolate from 7,8-dihydrofolate: step 1/1.</text>
</comment>
<dbReference type="InterPro" id="IPR024072">
    <property type="entry name" value="DHFR-like_dom_sf"/>
</dbReference>
<sequence length="163" mass="18087">MTCLSIIAAVARNRVIGINNVLPWHLPEDLKRFRALTMGHHIIMGRKTYESLGRLLPGRVTVIVSRSKTYAVPGAQVADSLEAALALCKDDAEVFVIGGAALYHAALPEADRLYLTEIGQEFPGDVFFPEFDHAAWREKSRESHVSDTGLPYSYLIYEKNAES</sequence>
<comment type="caution">
    <text evidence="7">The sequence shown here is derived from an EMBL/GenBank/DDBJ whole genome shotgun (WGS) entry which is preliminary data.</text>
</comment>
<reference evidence="7" key="1">
    <citation type="submission" date="2016-10" db="EMBL/GenBank/DDBJ databases">
        <title>Sequence of Gallionella enrichment culture.</title>
        <authorList>
            <person name="Poehlein A."/>
            <person name="Muehling M."/>
            <person name="Daniel R."/>
        </authorList>
    </citation>
    <scope>NUCLEOTIDE SEQUENCE</scope>
</reference>
<dbReference type="PIRSF" id="PIRSF000194">
    <property type="entry name" value="DHFR"/>
    <property type="match status" value="1"/>
</dbReference>
<dbReference type="GO" id="GO:0005829">
    <property type="term" value="C:cytosol"/>
    <property type="evidence" value="ECO:0007669"/>
    <property type="project" value="TreeGrafter"/>
</dbReference>
<dbReference type="GO" id="GO:0006730">
    <property type="term" value="P:one-carbon metabolic process"/>
    <property type="evidence" value="ECO:0007669"/>
    <property type="project" value="UniProtKB-KW"/>
</dbReference>
<dbReference type="CDD" id="cd00209">
    <property type="entry name" value="DHFR"/>
    <property type="match status" value="1"/>
</dbReference>
<dbReference type="GO" id="GO:0004146">
    <property type="term" value="F:dihydrofolate reductase activity"/>
    <property type="evidence" value="ECO:0007669"/>
    <property type="project" value="UniProtKB-EC"/>
</dbReference>
<evidence type="ECO:0000256" key="3">
    <source>
        <dbReference type="ARBA" id="ARBA00022563"/>
    </source>
</evidence>
<dbReference type="GO" id="GO:0046654">
    <property type="term" value="P:tetrahydrofolate biosynthetic process"/>
    <property type="evidence" value="ECO:0007669"/>
    <property type="project" value="InterPro"/>
</dbReference>
<feature type="domain" description="DHFR" evidence="6">
    <location>
        <begin position="3"/>
        <end position="159"/>
    </location>
</feature>
<keyword evidence="5 7" id="KW-0560">Oxidoreductase</keyword>
<protein>
    <recommendedName>
        <fullName evidence="2">dihydrofolate reductase</fullName>
        <ecNumber evidence="2">1.5.1.3</ecNumber>
    </recommendedName>
</protein>
<dbReference type="PRINTS" id="PR00070">
    <property type="entry name" value="DHFR"/>
</dbReference>
<dbReference type="FunFam" id="3.40.430.10:FF:000001">
    <property type="entry name" value="Dihydrofolate reductase"/>
    <property type="match status" value="1"/>
</dbReference>
<dbReference type="PROSITE" id="PS00075">
    <property type="entry name" value="DHFR_1"/>
    <property type="match status" value="1"/>
</dbReference>
<dbReference type="InterPro" id="IPR017925">
    <property type="entry name" value="DHFR_CS"/>
</dbReference>
<dbReference type="PROSITE" id="PS51330">
    <property type="entry name" value="DHFR_2"/>
    <property type="match status" value="1"/>
</dbReference>
<dbReference type="Pfam" id="PF00186">
    <property type="entry name" value="DHFR_1"/>
    <property type="match status" value="1"/>
</dbReference>
<dbReference type="EMBL" id="MLJW01000677">
    <property type="protein sequence ID" value="OIQ83726.1"/>
    <property type="molecule type" value="Genomic_DNA"/>
</dbReference>
<dbReference type="PANTHER" id="PTHR48069">
    <property type="entry name" value="DIHYDROFOLATE REDUCTASE"/>
    <property type="match status" value="1"/>
</dbReference>
<dbReference type="GO" id="GO:0046655">
    <property type="term" value="P:folic acid metabolic process"/>
    <property type="evidence" value="ECO:0007669"/>
    <property type="project" value="TreeGrafter"/>
</dbReference>
<dbReference type="GO" id="GO:0050661">
    <property type="term" value="F:NADP binding"/>
    <property type="evidence" value="ECO:0007669"/>
    <property type="project" value="InterPro"/>
</dbReference>
<accession>A0A1J5QJR4</accession>
<evidence type="ECO:0000259" key="6">
    <source>
        <dbReference type="PROSITE" id="PS51330"/>
    </source>
</evidence>
<evidence type="ECO:0000256" key="5">
    <source>
        <dbReference type="ARBA" id="ARBA00023002"/>
    </source>
</evidence>
<gene>
    <name evidence="7" type="primary">dfrA_6</name>
    <name evidence="7" type="ORF">GALL_344610</name>
</gene>
<dbReference type="SUPFAM" id="SSF53597">
    <property type="entry name" value="Dihydrofolate reductase-like"/>
    <property type="match status" value="1"/>
</dbReference>
<evidence type="ECO:0000256" key="1">
    <source>
        <dbReference type="ARBA" id="ARBA00004903"/>
    </source>
</evidence>
<dbReference type="EC" id="1.5.1.3" evidence="2"/>
<name>A0A1J5QJR4_9ZZZZ</name>
<organism evidence="7">
    <name type="scientific">mine drainage metagenome</name>
    <dbReference type="NCBI Taxonomy" id="410659"/>
    <lineage>
        <taxon>unclassified sequences</taxon>
        <taxon>metagenomes</taxon>
        <taxon>ecological metagenomes</taxon>
    </lineage>
</organism>
<dbReference type="InterPro" id="IPR001796">
    <property type="entry name" value="DHFR_dom"/>
</dbReference>